<dbReference type="Pfam" id="PF02575">
    <property type="entry name" value="YbaB_DNA_bd"/>
    <property type="match status" value="1"/>
</dbReference>
<dbReference type="GO" id="GO:0005829">
    <property type="term" value="C:cytosol"/>
    <property type="evidence" value="ECO:0007669"/>
    <property type="project" value="TreeGrafter"/>
</dbReference>
<dbReference type="SUPFAM" id="SSF82607">
    <property type="entry name" value="YbaB-like"/>
    <property type="match status" value="1"/>
</dbReference>
<dbReference type="GO" id="GO:0043590">
    <property type="term" value="C:bacterial nucleoid"/>
    <property type="evidence" value="ECO:0007669"/>
    <property type="project" value="UniProtKB-UniRule"/>
</dbReference>
<gene>
    <name evidence="3" type="ORF">DYP60_00260</name>
</gene>
<dbReference type="OrthoDB" id="9795263at2"/>
<dbReference type="HAMAP" id="MF_00274">
    <property type="entry name" value="DNA_YbaB_EbfC"/>
    <property type="match status" value="1"/>
</dbReference>
<dbReference type="InterPro" id="IPR004401">
    <property type="entry name" value="YbaB/EbfC"/>
</dbReference>
<evidence type="ECO:0000313" key="4">
    <source>
        <dbReference type="Proteomes" id="UP000264002"/>
    </source>
</evidence>
<dbReference type="AlphaFoldDB" id="A0A372MJV7"/>
<dbReference type="NCBIfam" id="TIGR00103">
    <property type="entry name" value="DNA_YbaB_EbfC"/>
    <property type="match status" value="1"/>
</dbReference>
<comment type="function">
    <text evidence="2">Binds to DNA and alters its conformation. May be involved in regulation of gene expression, nucleoid organization and DNA protection.</text>
</comment>
<dbReference type="Gene3D" id="3.30.1310.10">
    <property type="entry name" value="Nucleoid-associated protein YbaB-like domain"/>
    <property type="match status" value="1"/>
</dbReference>
<dbReference type="PIRSF" id="PIRSF004555">
    <property type="entry name" value="UCP004555"/>
    <property type="match status" value="1"/>
</dbReference>
<sequence length="105" mass="11378">MDMNPFELLKNMKGIQENVKKMQEMLPTITATGSAGAGMVEVTINGKFIVTDIHIEKDIVDPDDLQTLQVLLTSAFNDASAKIQQKIQSEGMKYAGPLGALTPQA</sequence>
<comment type="subcellular location">
    <subcellularLocation>
        <location evidence="2">Cytoplasm</location>
        <location evidence="2">Nucleoid</location>
    </subcellularLocation>
</comment>
<keyword evidence="1 2" id="KW-0238">DNA-binding</keyword>
<evidence type="ECO:0000256" key="2">
    <source>
        <dbReference type="HAMAP-Rule" id="MF_00274"/>
    </source>
</evidence>
<keyword evidence="2" id="KW-0963">Cytoplasm</keyword>
<comment type="similarity">
    <text evidence="2">Belongs to the YbaB/EbfC family.</text>
</comment>
<comment type="subunit">
    <text evidence="2">Homodimer.</text>
</comment>
<reference evidence="3 4" key="2">
    <citation type="submission" date="2018-09" db="EMBL/GenBank/DDBJ databases">
        <title>Genome of Sphaerochaeta halotolerans strain 4-11.</title>
        <authorList>
            <person name="Nazina T.N."/>
            <person name="Sokolova D.S."/>
        </authorList>
    </citation>
    <scope>NUCLEOTIDE SEQUENCE [LARGE SCALE GENOMIC DNA]</scope>
    <source>
        <strain evidence="3 4">4-11</strain>
    </source>
</reference>
<dbReference type="Proteomes" id="UP000264002">
    <property type="component" value="Unassembled WGS sequence"/>
</dbReference>
<protein>
    <recommendedName>
        <fullName evidence="2">Nucleoid-associated protein DYP60_00260</fullName>
    </recommendedName>
</protein>
<keyword evidence="4" id="KW-1185">Reference proteome</keyword>
<dbReference type="InterPro" id="IPR036894">
    <property type="entry name" value="YbaB-like_sf"/>
</dbReference>
<reference evidence="4" key="1">
    <citation type="submission" date="2018-08" db="EMBL/GenBank/DDBJ databases">
        <authorList>
            <person name="Grouzdev D.S."/>
            <person name="Krutkina M.S."/>
        </authorList>
    </citation>
    <scope>NUCLEOTIDE SEQUENCE [LARGE SCALE GENOMIC DNA]</scope>
    <source>
        <strain evidence="4">4-11</strain>
    </source>
</reference>
<dbReference type="GO" id="GO:0003677">
    <property type="term" value="F:DNA binding"/>
    <property type="evidence" value="ECO:0007669"/>
    <property type="project" value="UniProtKB-UniRule"/>
</dbReference>
<dbReference type="PANTHER" id="PTHR33449:SF1">
    <property type="entry name" value="NUCLEOID-ASSOCIATED PROTEIN YBAB"/>
    <property type="match status" value="1"/>
</dbReference>
<dbReference type="EMBL" id="QUWK01000001">
    <property type="protein sequence ID" value="RFU96049.1"/>
    <property type="molecule type" value="Genomic_DNA"/>
</dbReference>
<comment type="caution">
    <text evidence="3">The sequence shown here is derived from an EMBL/GenBank/DDBJ whole genome shotgun (WGS) entry which is preliminary data.</text>
</comment>
<name>A0A372MJV7_9SPIR</name>
<dbReference type="PANTHER" id="PTHR33449">
    <property type="entry name" value="NUCLEOID-ASSOCIATED PROTEIN YBAB"/>
    <property type="match status" value="1"/>
</dbReference>
<accession>A0A372MJV7</accession>
<proteinExistence type="inferred from homology"/>
<dbReference type="RefSeq" id="WP_117328868.1">
    <property type="nucleotide sequence ID" value="NZ_WUJG01000012.1"/>
</dbReference>
<evidence type="ECO:0000313" key="3">
    <source>
        <dbReference type="EMBL" id="RFU96049.1"/>
    </source>
</evidence>
<organism evidence="3 4">
    <name type="scientific">Sphaerochaeta halotolerans</name>
    <dbReference type="NCBI Taxonomy" id="2293840"/>
    <lineage>
        <taxon>Bacteria</taxon>
        <taxon>Pseudomonadati</taxon>
        <taxon>Spirochaetota</taxon>
        <taxon>Spirochaetia</taxon>
        <taxon>Spirochaetales</taxon>
        <taxon>Sphaerochaetaceae</taxon>
        <taxon>Sphaerochaeta</taxon>
    </lineage>
</organism>
<evidence type="ECO:0000256" key="1">
    <source>
        <dbReference type="ARBA" id="ARBA00023125"/>
    </source>
</evidence>